<keyword evidence="3 4" id="KW-0067">ATP-binding</keyword>
<dbReference type="Gene3D" id="3.90.640.10">
    <property type="entry name" value="Actin, Chain A, domain 4"/>
    <property type="match status" value="1"/>
</dbReference>
<dbReference type="GO" id="GO:0005524">
    <property type="term" value="F:ATP binding"/>
    <property type="evidence" value="ECO:0007669"/>
    <property type="project" value="UniProtKB-KW"/>
</dbReference>
<dbReference type="CDD" id="cd24028">
    <property type="entry name" value="ASKHA_NBD_HSP70_HSPA1-like"/>
    <property type="match status" value="1"/>
</dbReference>
<dbReference type="InterPro" id="IPR018181">
    <property type="entry name" value="Heat_shock_70_CS"/>
</dbReference>
<dbReference type="EMBL" id="CAADRA010005321">
    <property type="protein sequence ID" value="VFT88553.1"/>
    <property type="molecule type" value="Genomic_DNA"/>
</dbReference>
<proteinExistence type="inferred from homology"/>
<evidence type="ECO:0000313" key="6">
    <source>
        <dbReference type="EMBL" id="VFT88553.1"/>
    </source>
</evidence>
<dbReference type="Gene3D" id="2.60.34.10">
    <property type="entry name" value="Substrate Binding Domain Of DNAk, Chain A, domain 1"/>
    <property type="match status" value="1"/>
</dbReference>
<accession>A0A485KU79</accession>
<dbReference type="GO" id="GO:0140662">
    <property type="term" value="F:ATP-dependent protein folding chaperone"/>
    <property type="evidence" value="ECO:0007669"/>
    <property type="project" value="InterPro"/>
</dbReference>
<dbReference type="PROSITE" id="PS00297">
    <property type="entry name" value="HSP70_1"/>
    <property type="match status" value="1"/>
</dbReference>
<dbReference type="PRINTS" id="PR00301">
    <property type="entry name" value="HEATSHOCK70"/>
</dbReference>
<comment type="similarity">
    <text evidence="1 4">Belongs to the heat shock protein 70 family.</text>
</comment>
<dbReference type="SUPFAM" id="SSF100920">
    <property type="entry name" value="Heat shock protein 70kD (HSP70), peptide-binding domain"/>
    <property type="match status" value="1"/>
</dbReference>
<protein>
    <submittedName>
        <fullName evidence="6">Aste57867_11696 protein</fullName>
    </submittedName>
</protein>
<organism evidence="6 7">
    <name type="scientific">Aphanomyces stellatus</name>
    <dbReference type="NCBI Taxonomy" id="120398"/>
    <lineage>
        <taxon>Eukaryota</taxon>
        <taxon>Sar</taxon>
        <taxon>Stramenopiles</taxon>
        <taxon>Oomycota</taxon>
        <taxon>Saprolegniomycetes</taxon>
        <taxon>Saprolegniales</taxon>
        <taxon>Verrucalvaceae</taxon>
        <taxon>Aphanomyces</taxon>
    </lineage>
</organism>
<keyword evidence="7" id="KW-1185">Reference proteome</keyword>
<name>A0A485KU79_9STRA</name>
<dbReference type="Gene3D" id="3.30.420.40">
    <property type="match status" value="2"/>
</dbReference>
<evidence type="ECO:0000256" key="4">
    <source>
        <dbReference type="RuleBase" id="RU003322"/>
    </source>
</evidence>
<dbReference type="Proteomes" id="UP000332933">
    <property type="component" value="Unassembled WGS sequence"/>
</dbReference>
<dbReference type="Pfam" id="PF00012">
    <property type="entry name" value="HSP70"/>
    <property type="match status" value="1"/>
</dbReference>
<dbReference type="AlphaFoldDB" id="A0A485KU79"/>
<evidence type="ECO:0000256" key="3">
    <source>
        <dbReference type="ARBA" id="ARBA00022840"/>
    </source>
</evidence>
<dbReference type="InterPro" id="IPR029047">
    <property type="entry name" value="HSP70_peptide-bd_sf"/>
</dbReference>
<sequence length="602" mass="66198">MASIGIDLGTTYCCVGVWQNGRVEIVSNESGKRITPSYVSFTANDRLVGMAAKVQAAMNSRNTVFDAKRLIGRKFADAEVGADAASWPFTVGADADGKPQFQVDYLGKTQQRFYPEEISSMLLRHMKDMAESYLGSAVTHAVVTVPAYFNKAQKDSTMQAAALAGLTVQRMLVEPTAAAIAYGIKRTKKDTSERVLVYDWGGGTFDVSLLDLTAANVFHVQATAGNSHLGGQDLDSRLVAYCLDHVKRQLDCDLTDSAKSARVLQRVRRACEQAKVTLSTATEATIKIDGLVDGRDFQLMLSRTRLEALCQDHFDETMTHVASVLRDARLTPADVGQVVLMGGSSRIPKVQQMLQAFFGGKTLNKSINPDEAVAVGATMVAAQAAGSLGTHALTLEDATPISLGIAVKGDIMSTVIRRHTTYPVQLTKSFETTVDNQSVCDFRVFEGERELAAGNESLGRFSVVDLPRRAKGAVKFNVTFEIDANGLLKVTSEVTDTKQSNSIETKDYTKRFTDEKIAAMLADAKRYEEEDRREKRRIEARLRLDDYLYNQERWRVSNSVPKKILRQTRQWLTGHPGASKATYEQKLIDLQVLEDSDTDSDG</sequence>
<evidence type="ECO:0000313" key="5">
    <source>
        <dbReference type="EMBL" id="KAF0697606.1"/>
    </source>
</evidence>
<dbReference type="Gene3D" id="3.30.30.30">
    <property type="match status" value="1"/>
</dbReference>
<dbReference type="EMBL" id="VJMH01005300">
    <property type="protein sequence ID" value="KAF0697606.1"/>
    <property type="molecule type" value="Genomic_DNA"/>
</dbReference>
<reference evidence="6 7" key="1">
    <citation type="submission" date="2019-03" db="EMBL/GenBank/DDBJ databases">
        <authorList>
            <person name="Gaulin E."/>
            <person name="Dumas B."/>
        </authorList>
    </citation>
    <scope>NUCLEOTIDE SEQUENCE [LARGE SCALE GENOMIC DNA]</scope>
    <source>
        <strain evidence="6">CBS 568.67</strain>
    </source>
</reference>
<keyword evidence="2 4" id="KW-0547">Nucleotide-binding</keyword>
<evidence type="ECO:0000313" key="7">
    <source>
        <dbReference type="Proteomes" id="UP000332933"/>
    </source>
</evidence>
<gene>
    <name evidence="6" type="primary">Aste57867_11696</name>
    <name evidence="5" type="ORF">As57867_011653</name>
    <name evidence="6" type="ORF">ASTE57867_11696</name>
</gene>
<reference evidence="5" key="2">
    <citation type="submission" date="2019-06" db="EMBL/GenBank/DDBJ databases">
        <title>Genomics analysis of Aphanomyces spp. identifies a new class of oomycete effector associated with host adaptation.</title>
        <authorList>
            <person name="Gaulin E."/>
        </authorList>
    </citation>
    <scope>NUCLEOTIDE SEQUENCE</scope>
    <source>
        <strain evidence="5">CBS 578.67</strain>
    </source>
</reference>
<dbReference type="PANTHER" id="PTHR19375">
    <property type="entry name" value="HEAT SHOCK PROTEIN 70KDA"/>
    <property type="match status" value="1"/>
</dbReference>
<evidence type="ECO:0000256" key="1">
    <source>
        <dbReference type="ARBA" id="ARBA00007381"/>
    </source>
</evidence>
<evidence type="ECO:0000256" key="2">
    <source>
        <dbReference type="ARBA" id="ARBA00022741"/>
    </source>
</evidence>
<dbReference type="InterPro" id="IPR043129">
    <property type="entry name" value="ATPase_NBD"/>
</dbReference>
<dbReference type="InterPro" id="IPR013126">
    <property type="entry name" value="Hsp_70_fam"/>
</dbReference>
<dbReference type="PROSITE" id="PS01036">
    <property type="entry name" value="HSP70_3"/>
    <property type="match status" value="1"/>
</dbReference>
<dbReference type="SUPFAM" id="SSF53067">
    <property type="entry name" value="Actin-like ATPase domain"/>
    <property type="match status" value="2"/>
</dbReference>
<dbReference type="FunFam" id="3.90.640.10:FF:000010">
    <property type="entry name" value="heat shock 70 kDa protein 14"/>
    <property type="match status" value="1"/>
</dbReference>
<dbReference type="FunFam" id="3.30.30.30:FF:000001">
    <property type="entry name" value="heat shock 70 kDa protein-like"/>
    <property type="match status" value="1"/>
</dbReference>